<sequence length="192" mass="21606">MLKEGTKPADCPLMVLTKYIDNSNHWKTVNGKKVERFMETNEFVAGVSYTCMIVITNVAPIQQVVEIMYQIPRGSYPLSNFKQSMPSAPALIRFFYFPKVGDFEHLPAHIIDSTKATILAVASPSFTTLHCVKEAKTLDVTSWEDVALNASEDVLLDSIRSHDAQELEWKYVLGRLSNASFFTKLVAELSRI</sequence>
<dbReference type="Proteomes" id="UP000008312">
    <property type="component" value="Unassembled WGS sequence"/>
</dbReference>
<proteinExistence type="predicted"/>
<evidence type="ECO:0000313" key="1">
    <source>
        <dbReference type="EMBL" id="CBK22758.2"/>
    </source>
</evidence>
<dbReference type="EMBL" id="FN668650">
    <property type="protein sequence ID" value="CBK22758.2"/>
    <property type="molecule type" value="Genomic_DNA"/>
</dbReference>
<protein>
    <submittedName>
        <fullName evidence="1">Uncharacterized protein</fullName>
    </submittedName>
</protein>
<dbReference type="GeneID" id="24923209"/>
<gene>
    <name evidence="1" type="ORF">GSBLH_T00007085001</name>
</gene>
<organism evidence="1">
    <name type="scientific">Blastocystis hominis</name>
    <dbReference type="NCBI Taxonomy" id="12968"/>
    <lineage>
        <taxon>Eukaryota</taxon>
        <taxon>Sar</taxon>
        <taxon>Stramenopiles</taxon>
        <taxon>Bigyra</taxon>
        <taxon>Opalozoa</taxon>
        <taxon>Opalinata</taxon>
        <taxon>Blastocystidae</taxon>
        <taxon>Blastocystis</taxon>
    </lineage>
</organism>
<dbReference type="OrthoDB" id="124677at2759"/>
<accession>D8M335</accession>
<name>D8M335_BLAHO</name>
<keyword evidence="2" id="KW-1185">Reference proteome</keyword>
<evidence type="ECO:0000313" key="2">
    <source>
        <dbReference type="Proteomes" id="UP000008312"/>
    </source>
</evidence>
<dbReference type="RefSeq" id="XP_012896806.1">
    <property type="nucleotide sequence ID" value="XM_013041352.1"/>
</dbReference>
<dbReference type="InParanoid" id="D8M335"/>
<dbReference type="AlphaFoldDB" id="D8M335"/>
<reference evidence="1" key="1">
    <citation type="submission" date="2010-02" db="EMBL/GenBank/DDBJ databases">
        <title>Sequencing and annotation of the Blastocystis hominis genome.</title>
        <authorList>
            <person name="Wincker P."/>
        </authorList>
    </citation>
    <scope>NUCLEOTIDE SEQUENCE</scope>
    <source>
        <strain evidence="1">Singapore isolate B</strain>
    </source>
</reference>